<evidence type="ECO:0000313" key="2">
    <source>
        <dbReference type="EMBL" id="VFJ71141.1"/>
    </source>
</evidence>
<protein>
    <submittedName>
        <fullName evidence="2">Thioredoxin-related protein</fullName>
    </submittedName>
</protein>
<dbReference type="Pfam" id="PF13098">
    <property type="entry name" value="Thioredoxin_2"/>
    <property type="match status" value="1"/>
</dbReference>
<reference evidence="2" key="1">
    <citation type="submission" date="2019-02" db="EMBL/GenBank/DDBJ databases">
        <authorList>
            <person name="Gruber-Vodicka R. H."/>
            <person name="Seah K. B. B."/>
        </authorList>
    </citation>
    <scope>NUCLEOTIDE SEQUENCE</scope>
    <source>
        <strain evidence="3">BECK_BZ163</strain>
        <strain evidence="4">BECK_BZ164</strain>
        <strain evidence="2">BECK_BZ165</strain>
    </source>
</reference>
<evidence type="ECO:0000313" key="4">
    <source>
        <dbReference type="EMBL" id="VFK18836.1"/>
    </source>
</evidence>
<dbReference type="InterPro" id="IPR012336">
    <property type="entry name" value="Thioredoxin-like_fold"/>
</dbReference>
<accession>A0A450TRY5</accession>
<sequence>MVISVKSGNHLTTFLIRSVFFRKSKEFTVRSTTMVAPILGLALLFAAGTLVRGASQETAAPEGTNDATGRVTAPILADDGLYRQAWFLDSFLELADDLAQAQAQGKRFVILWEQKGCPYCERLHTDNLALPGINRYVRENFTVLQLDLWGARQVTDFDGEVLTEKALARKWGLVFTPTMQFFVEEHELKATESGFEAGNRQLAATMPGYFRPFHFARMFEYVRGRHYEKLHFQKYVAEEAKEMREAGREVDM</sequence>
<dbReference type="InterPro" id="IPR036249">
    <property type="entry name" value="Thioredoxin-like_sf"/>
</dbReference>
<feature type="domain" description="Thioredoxin-like fold" evidence="1">
    <location>
        <begin position="101"/>
        <end position="195"/>
    </location>
</feature>
<evidence type="ECO:0000259" key="1">
    <source>
        <dbReference type="Pfam" id="PF13098"/>
    </source>
</evidence>
<dbReference type="EMBL" id="CAADFL010000576">
    <property type="protein sequence ID" value="VFK18836.1"/>
    <property type="molecule type" value="Genomic_DNA"/>
</dbReference>
<dbReference type="SUPFAM" id="SSF52833">
    <property type="entry name" value="Thioredoxin-like"/>
    <property type="match status" value="1"/>
</dbReference>
<dbReference type="EMBL" id="CAADFA010000587">
    <property type="protein sequence ID" value="VFJ71141.1"/>
    <property type="molecule type" value="Genomic_DNA"/>
</dbReference>
<proteinExistence type="predicted"/>
<gene>
    <name evidence="3" type="ORF">BECKFM1743A_GA0114220_105893</name>
    <name evidence="4" type="ORF">BECKFM1743B_GA0114221_105763</name>
    <name evidence="2" type="ORF">BECKFM1743C_GA0114222_105873</name>
</gene>
<dbReference type="InterPro" id="IPR041737">
    <property type="entry name" value="SoxW"/>
</dbReference>
<name>A0A450TRY5_9GAMM</name>
<dbReference type="AlphaFoldDB" id="A0A450TRY5"/>
<evidence type="ECO:0000313" key="3">
    <source>
        <dbReference type="EMBL" id="VFJ71425.1"/>
    </source>
</evidence>
<dbReference type="Gene3D" id="3.40.30.10">
    <property type="entry name" value="Glutaredoxin"/>
    <property type="match status" value="1"/>
</dbReference>
<dbReference type="EMBL" id="CAADEZ010000589">
    <property type="protein sequence ID" value="VFJ71425.1"/>
    <property type="molecule type" value="Genomic_DNA"/>
</dbReference>
<organism evidence="2">
    <name type="scientific">Candidatus Kentrum sp. FM</name>
    <dbReference type="NCBI Taxonomy" id="2126340"/>
    <lineage>
        <taxon>Bacteria</taxon>
        <taxon>Pseudomonadati</taxon>
        <taxon>Pseudomonadota</taxon>
        <taxon>Gammaproteobacteria</taxon>
        <taxon>Candidatus Kentrum</taxon>
    </lineage>
</organism>
<dbReference type="CDD" id="cd02951">
    <property type="entry name" value="SoxW"/>
    <property type="match status" value="1"/>
</dbReference>